<dbReference type="Gene3D" id="3.30.70.1170">
    <property type="entry name" value="Sun protein, domain 3"/>
    <property type="match status" value="1"/>
</dbReference>
<evidence type="ECO:0000256" key="6">
    <source>
        <dbReference type="ARBA" id="ARBA00022884"/>
    </source>
</evidence>
<evidence type="ECO:0000256" key="10">
    <source>
        <dbReference type="PROSITE-ProRule" id="PRU01023"/>
    </source>
</evidence>
<evidence type="ECO:0000256" key="7">
    <source>
        <dbReference type="ARBA" id="ARBA00022989"/>
    </source>
</evidence>
<dbReference type="PANTHER" id="PTHR22807:SF4">
    <property type="entry name" value="28S RRNA (CYTOSINE-C(5))-METHYLTRANSFERASE"/>
    <property type="match status" value="1"/>
</dbReference>
<keyword evidence="4 12" id="KW-0812">Transmembrane</keyword>
<feature type="active site" description="Nucleophile" evidence="10">
    <location>
        <position position="489"/>
    </location>
</feature>
<feature type="compositionally biased region" description="Basic residues" evidence="11">
    <location>
        <begin position="686"/>
        <end position="697"/>
    </location>
</feature>
<dbReference type="PRINTS" id="PR02008">
    <property type="entry name" value="RCMTFAMILY"/>
</dbReference>
<dbReference type="GO" id="GO:0070072">
    <property type="term" value="P:vacuolar proton-transporting V-type ATPase complex assembly"/>
    <property type="evidence" value="ECO:0007669"/>
    <property type="project" value="InterPro"/>
</dbReference>
<dbReference type="PANTHER" id="PTHR22807">
    <property type="entry name" value="NOP2 YEAST -RELATED NOL1/NOP2/FMU SUN DOMAIN-CONTAINING"/>
    <property type="match status" value="1"/>
</dbReference>
<comment type="similarity">
    <text evidence="10">Belongs to the class I-like SAM-binding methyltransferase superfamily. RsmB/NOP family.</text>
</comment>
<evidence type="ECO:0000256" key="5">
    <source>
        <dbReference type="ARBA" id="ARBA00022824"/>
    </source>
</evidence>
<dbReference type="InterPro" id="IPR049561">
    <property type="entry name" value="NSUN5_7_fdxn-like"/>
</dbReference>
<evidence type="ECO:0000256" key="1">
    <source>
        <dbReference type="ARBA" id="ARBA00022603"/>
    </source>
</evidence>
<dbReference type="Pfam" id="PF01189">
    <property type="entry name" value="Methyltr_RsmB-F"/>
    <property type="match status" value="1"/>
</dbReference>
<evidence type="ECO:0000256" key="2">
    <source>
        <dbReference type="ARBA" id="ARBA00022679"/>
    </source>
</evidence>
<dbReference type="InterPro" id="IPR019013">
    <property type="entry name" value="Vma21"/>
</dbReference>
<keyword evidence="2 10" id="KW-0808">Transferase</keyword>
<evidence type="ECO:0000256" key="9">
    <source>
        <dbReference type="ARBA" id="ARBA00023329"/>
    </source>
</evidence>
<feature type="binding site" evidence="10">
    <location>
        <position position="434"/>
    </location>
    <ligand>
        <name>S-adenosyl-L-methionine</name>
        <dbReference type="ChEBI" id="CHEBI:59789"/>
    </ligand>
</feature>
<dbReference type="AlphaFoldDB" id="A0A195F710"/>
<dbReference type="GO" id="GO:0003723">
    <property type="term" value="F:RNA binding"/>
    <property type="evidence" value="ECO:0007669"/>
    <property type="project" value="UniProtKB-UniRule"/>
</dbReference>
<evidence type="ECO:0000313" key="14">
    <source>
        <dbReference type="EMBL" id="KYN35972.1"/>
    </source>
</evidence>
<evidence type="ECO:0000256" key="12">
    <source>
        <dbReference type="SAM" id="Phobius"/>
    </source>
</evidence>
<name>A0A195F710_9HYME</name>
<keyword evidence="15" id="KW-1185">Reference proteome</keyword>
<feature type="compositionally biased region" description="Basic residues" evidence="11">
    <location>
        <begin position="748"/>
        <end position="758"/>
    </location>
</feature>
<keyword evidence="8 12" id="KW-0472">Membrane</keyword>
<comment type="caution">
    <text evidence="10">Lacks conserved residue(s) required for the propagation of feature annotation.</text>
</comment>
<keyword evidence="3 10" id="KW-0949">S-adenosyl-L-methionine</keyword>
<dbReference type="GO" id="GO:0070475">
    <property type="term" value="P:rRNA base methylation"/>
    <property type="evidence" value="ECO:0007669"/>
    <property type="project" value="TreeGrafter"/>
</dbReference>
<sequence length="758" mass="87610">MSNEFVHSVKVPRIYRITSNIVRRVREDGASLKTLIYEKKHPNVAGIYGLAVNTLQALPQLDQLFDKTQILTEQSRLNPWLARVLITELLWRKRCLKNRSKPILTVLAYENKLREESINLGYIETFIDHKDKVKIFSFMVLIIRNCRILSSRQNKQVKIGDLQDYQNRPCHQESICDKKNNCEMGPAAVLGTLFLYSIAMFTLPFAVFFMIQRFMILEFQTDTAVTNYISVLAAVITVNLIISCYVYQALNEAVEKDQLKKPRYVRVNTLLLSVEEAISFFQQDGWQLLPKSTTYSSYLQSLSQLSKPYFIQDLHISEMLVFPPSTIFHHHSGYRDGKLLLQDKASSLPVYLLNPISGSTVLDMCAAPGMKATHVAAKLQNNGKVYAVEMDAKRFKTLLTQLDKTHALCVEPLNQDVLTLDPKLYSHVEYILVDPTCSGSGIIDRPKQNEMDGMPESKRLKKLQSFQVYLLRYALFNFPNAKRIIYSTCSLHPEENEEVVDEVLANVGNAYRLLSVRQLLKNNWTNFSSKKYNCGDLCLYSRPDDDFCNGFFVAVFERNFDVTLPKCKLKGGNKYRINLIETNLNIKKDDMAKTFTYQQEKCEKKKKKKKKKEVNEVISMNEEQMKISTDIVEFEVLDIGSKIKAKSKKEVEKMDVCNDSFNFNHKALNESKDIQKETLDVMETKKSRKKKKSKHKNTLQETDCDEKEQNNEIEVELLKIKKKKENKEINIDKIHKIEQAEETEIGPSKKRKKNKESY</sequence>
<feature type="region of interest" description="Disordered" evidence="11">
    <location>
        <begin position="729"/>
        <end position="758"/>
    </location>
</feature>
<dbReference type="STRING" id="34720.A0A195F710"/>
<evidence type="ECO:0000256" key="11">
    <source>
        <dbReference type="SAM" id="MobiDB-lite"/>
    </source>
</evidence>
<dbReference type="EMBL" id="KQ981768">
    <property type="protein sequence ID" value="KYN35972.1"/>
    <property type="molecule type" value="Genomic_DNA"/>
</dbReference>
<evidence type="ECO:0000313" key="15">
    <source>
        <dbReference type="Proteomes" id="UP000078541"/>
    </source>
</evidence>
<dbReference type="PROSITE" id="PS51686">
    <property type="entry name" value="SAM_MT_RSMB_NOP"/>
    <property type="match status" value="1"/>
</dbReference>
<dbReference type="InterPro" id="IPR049560">
    <property type="entry name" value="MeTrfase_RsmB-F_NOP2_cat"/>
</dbReference>
<evidence type="ECO:0000259" key="13">
    <source>
        <dbReference type="PROSITE" id="PS51686"/>
    </source>
</evidence>
<dbReference type="Gene3D" id="3.40.50.150">
    <property type="entry name" value="Vaccinia Virus protein VP39"/>
    <property type="match status" value="1"/>
</dbReference>
<protein>
    <submittedName>
        <fullName evidence="14">Putative methyltransferase NSUN5</fullName>
    </submittedName>
</protein>
<dbReference type="CDD" id="cd02440">
    <property type="entry name" value="AdoMet_MTases"/>
    <property type="match status" value="1"/>
</dbReference>
<dbReference type="InterPro" id="IPR048889">
    <property type="entry name" value="NSUN5_RCM1_N"/>
</dbReference>
<feature type="region of interest" description="Disordered" evidence="11">
    <location>
        <begin position="682"/>
        <end position="708"/>
    </location>
</feature>
<dbReference type="SUPFAM" id="SSF53335">
    <property type="entry name" value="S-adenosyl-L-methionine-dependent methyltransferases"/>
    <property type="match status" value="1"/>
</dbReference>
<keyword evidence="5" id="KW-0256">Endoplasmic reticulum</keyword>
<evidence type="ECO:0000256" key="8">
    <source>
        <dbReference type="ARBA" id="ARBA00023136"/>
    </source>
</evidence>
<keyword evidence="1 10" id="KW-0489">Methyltransferase</keyword>
<evidence type="ECO:0000256" key="3">
    <source>
        <dbReference type="ARBA" id="ARBA00022691"/>
    </source>
</evidence>
<keyword evidence="7 12" id="KW-1133">Transmembrane helix</keyword>
<accession>A0A195F710</accession>
<feature type="binding site" evidence="10">
    <location>
        <position position="416"/>
    </location>
    <ligand>
        <name>S-adenosyl-L-methionine</name>
        <dbReference type="ChEBI" id="CHEBI:59789"/>
    </ligand>
</feature>
<reference evidence="14 15" key="1">
    <citation type="submission" date="2016-03" db="EMBL/GenBank/DDBJ databases">
        <title>Trachymyrmex septentrionalis WGS genome.</title>
        <authorList>
            <person name="Nygaard S."/>
            <person name="Hu H."/>
            <person name="Boomsma J."/>
            <person name="Zhang G."/>
        </authorList>
    </citation>
    <scope>NUCLEOTIDE SEQUENCE [LARGE SCALE GENOMIC DNA]</scope>
    <source>
        <strain evidence="14">Tsep2-gDNA-1</strain>
        <tissue evidence="14">Whole body</tissue>
    </source>
</reference>
<proteinExistence type="inferred from homology"/>
<dbReference type="GO" id="GO:0031410">
    <property type="term" value="C:cytoplasmic vesicle"/>
    <property type="evidence" value="ECO:0007669"/>
    <property type="project" value="UniProtKB-KW"/>
</dbReference>
<dbReference type="Pfam" id="PF21148">
    <property type="entry name" value="NSUN5_fdxn-like"/>
    <property type="match status" value="1"/>
</dbReference>
<feature type="transmembrane region" description="Helical" evidence="12">
    <location>
        <begin position="231"/>
        <end position="250"/>
    </location>
</feature>
<feature type="binding site" evidence="10">
    <location>
        <position position="389"/>
    </location>
    <ligand>
        <name>S-adenosyl-L-methionine</name>
        <dbReference type="ChEBI" id="CHEBI:59789"/>
    </ligand>
</feature>
<organism evidence="14 15">
    <name type="scientific">Trachymyrmex septentrionalis</name>
    <dbReference type="NCBI Taxonomy" id="34720"/>
    <lineage>
        <taxon>Eukaryota</taxon>
        <taxon>Metazoa</taxon>
        <taxon>Ecdysozoa</taxon>
        <taxon>Arthropoda</taxon>
        <taxon>Hexapoda</taxon>
        <taxon>Insecta</taxon>
        <taxon>Pterygota</taxon>
        <taxon>Neoptera</taxon>
        <taxon>Endopterygota</taxon>
        <taxon>Hymenoptera</taxon>
        <taxon>Apocrita</taxon>
        <taxon>Aculeata</taxon>
        <taxon>Formicoidea</taxon>
        <taxon>Formicidae</taxon>
        <taxon>Myrmicinae</taxon>
        <taxon>Trachymyrmex</taxon>
    </lineage>
</organism>
<keyword evidence="9" id="KW-0968">Cytoplasmic vesicle</keyword>
<dbReference type="Pfam" id="PF09446">
    <property type="entry name" value="VMA21"/>
    <property type="match status" value="1"/>
</dbReference>
<evidence type="ECO:0000256" key="4">
    <source>
        <dbReference type="ARBA" id="ARBA00022692"/>
    </source>
</evidence>
<dbReference type="Pfam" id="PF21153">
    <property type="entry name" value="NSUN5_N"/>
    <property type="match status" value="1"/>
</dbReference>
<dbReference type="Proteomes" id="UP000078541">
    <property type="component" value="Unassembled WGS sequence"/>
</dbReference>
<keyword evidence="6 10" id="KW-0694">RNA-binding</keyword>
<gene>
    <name evidence="14" type="ORF">ALC56_09763</name>
</gene>
<dbReference type="GO" id="GO:0008173">
    <property type="term" value="F:RNA methyltransferase activity"/>
    <property type="evidence" value="ECO:0007669"/>
    <property type="project" value="InterPro"/>
</dbReference>
<feature type="domain" description="SAM-dependent MTase RsmB/NOP-type" evidence="13">
    <location>
        <begin position="253"/>
        <end position="559"/>
    </location>
</feature>
<dbReference type="GO" id="GO:0005730">
    <property type="term" value="C:nucleolus"/>
    <property type="evidence" value="ECO:0007669"/>
    <property type="project" value="TreeGrafter"/>
</dbReference>
<feature type="compositionally biased region" description="Basic and acidic residues" evidence="11">
    <location>
        <begin position="729"/>
        <end position="739"/>
    </location>
</feature>
<feature type="transmembrane region" description="Helical" evidence="12">
    <location>
        <begin position="187"/>
        <end position="211"/>
    </location>
</feature>
<dbReference type="InterPro" id="IPR029063">
    <property type="entry name" value="SAM-dependent_MTases_sf"/>
</dbReference>
<dbReference type="InterPro" id="IPR023267">
    <property type="entry name" value="RCMT"/>
</dbReference>
<dbReference type="InterPro" id="IPR001678">
    <property type="entry name" value="MeTrfase_RsmB-F_NOP2_dom"/>
</dbReference>